<comment type="caution">
    <text evidence="3">The sequence shown here is derived from an EMBL/GenBank/DDBJ whole genome shotgun (WGS) entry which is preliminary data.</text>
</comment>
<protein>
    <recommendedName>
        <fullName evidence="2">DUF6545 domain-containing protein</fullName>
    </recommendedName>
</protein>
<reference evidence="4" key="1">
    <citation type="submission" date="2019-04" db="EMBL/GenBank/DDBJ databases">
        <title>Draft genome sequence of Pseudonocardiaceae bacterium SL3-2-4.</title>
        <authorList>
            <person name="Ningsih F."/>
            <person name="Yokota A."/>
            <person name="Sakai Y."/>
            <person name="Nanatani K."/>
            <person name="Yabe S."/>
            <person name="Oetari A."/>
            <person name="Sjamsuridzal W."/>
        </authorList>
    </citation>
    <scope>NUCLEOTIDE SEQUENCE [LARGE SCALE GENOMIC DNA]</scope>
    <source>
        <strain evidence="4">SL3-2-4</strain>
    </source>
</reference>
<gene>
    <name evidence="3" type="ORF">GTS_36580</name>
</gene>
<evidence type="ECO:0000259" key="2">
    <source>
        <dbReference type="Pfam" id="PF20182"/>
    </source>
</evidence>
<evidence type="ECO:0000313" key="4">
    <source>
        <dbReference type="Proteomes" id="UP000298860"/>
    </source>
</evidence>
<dbReference type="InterPro" id="IPR050039">
    <property type="entry name" value="MAB_1171c-like"/>
</dbReference>
<dbReference type="AlphaFoldDB" id="A0A4D4J5P7"/>
<dbReference type="Pfam" id="PF20182">
    <property type="entry name" value="DUF6545"/>
    <property type="match status" value="1"/>
</dbReference>
<dbReference type="EMBL" id="BJFL01000020">
    <property type="protein sequence ID" value="GDY32025.1"/>
    <property type="molecule type" value="Genomic_DNA"/>
</dbReference>
<feature type="transmembrane region" description="Helical" evidence="1">
    <location>
        <begin position="130"/>
        <end position="151"/>
    </location>
</feature>
<dbReference type="InterPro" id="IPR046675">
    <property type="entry name" value="DUF6545"/>
</dbReference>
<evidence type="ECO:0000313" key="3">
    <source>
        <dbReference type="EMBL" id="GDY32025.1"/>
    </source>
</evidence>
<feature type="transmembrane region" description="Helical" evidence="1">
    <location>
        <begin position="172"/>
        <end position="195"/>
    </location>
</feature>
<feature type="transmembrane region" description="Helical" evidence="1">
    <location>
        <begin position="215"/>
        <end position="237"/>
    </location>
</feature>
<sequence length="373" mass="41364">MSTVLLRCVTLAWFLYRLVRTPRDAGLYAIVVCLIIQLLTIPEVIFKIQSITGWTAVPTLKLIVNYSLTVSLYLMMLFFLLSAGGGLRRAVIEGAVVLSVCAGMTIAMFTTPEPVQAQAYSGVGGLPENMSVTGLAPFFLLGNAYISYMSIQIARLALRYAEEANPRGRIGLRIAAVGLFCYFLTAVVRCVATVVRWAGHPGFGVHLVALINEGAPAGTAVFLVGVSYVGLAARLAALRTWLRHWRVHDELWPLWHQLNIAFPNDALQSAPKHRWVNRWSPMHVHRRWWRRLVECRDGLVQLSPQLVEAGLDHGRPIHEQVECVRTALRRQTHGHQPASRSAVLVAAPDTDELDSDEQQLVRLSQALAQEGKP</sequence>
<feature type="transmembrane region" description="Helical" evidence="1">
    <location>
        <begin position="25"/>
        <end position="42"/>
    </location>
</feature>
<accession>A0A4D4J5P7</accession>
<keyword evidence="4" id="KW-1185">Reference proteome</keyword>
<feature type="domain" description="DUF6545" evidence="2">
    <location>
        <begin position="240"/>
        <end position="367"/>
    </location>
</feature>
<dbReference type="NCBIfam" id="NF042915">
    <property type="entry name" value="MAB_1171c_fam"/>
    <property type="match status" value="1"/>
</dbReference>
<evidence type="ECO:0000256" key="1">
    <source>
        <dbReference type="SAM" id="Phobius"/>
    </source>
</evidence>
<keyword evidence="1" id="KW-0472">Membrane</keyword>
<keyword evidence="1" id="KW-1133">Transmembrane helix</keyword>
<feature type="transmembrane region" description="Helical" evidence="1">
    <location>
        <begin position="62"/>
        <end position="83"/>
    </location>
</feature>
<keyword evidence="1" id="KW-0812">Transmembrane</keyword>
<name>A0A4D4J5P7_9PSEU</name>
<organism evidence="3 4">
    <name type="scientific">Gandjariella thermophila</name>
    <dbReference type="NCBI Taxonomy" id="1931992"/>
    <lineage>
        <taxon>Bacteria</taxon>
        <taxon>Bacillati</taxon>
        <taxon>Actinomycetota</taxon>
        <taxon>Actinomycetes</taxon>
        <taxon>Pseudonocardiales</taxon>
        <taxon>Pseudonocardiaceae</taxon>
        <taxon>Gandjariella</taxon>
    </lineage>
</organism>
<proteinExistence type="predicted"/>
<feature type="transmembrane region" description="Helical" evidence="1">
    <location>
        <begin position="90"/>
        <end position="110"/>
    </location>
</feature>
<dbReference type="Proteomes" id="UP000298860">
    <property type="component" value="Unassembled WGS sequence"/>
</dbReference>